<evidence type="ECO:0000256" key="1">
    <source>
        <dbReference type="SAM" id="MobiDB-lite"/>
    </source>
</evidence>
<sequence>MRIRPPGPRAGSRPLTACLAAVLAWTVAAAVVLLPLGGPGAQPALAAAGQTFEGPARWDPATWTEGPLGSITVSQVGGLTNQVVHVSWTGFTPTVDIYGNPVGAVTTKDTGPDNVMDNRALYAVRIYQCRGEKPAVTDCYGSSLYGQDPAKGFLQPGPQGNTNVPEFPSNMAIGATHPDGTGEADIELWTAQQSQTLGCDPAHKCSLVVEPNYGGDSLGAYSFPDSQINCDDHSADADNEFNTATDATAERNMLRVDGKLMRSGEACAWARHVTIPLEFAPTTDDCKAGDAAFSALGLEMADRAMAQWRTGACLAANPMQVQYSVGNGEPQSRQAFLDRSGADVALTSIPDRNPPSRPYVYAPLANSAISVVFVVDDAATSRQVRRMRLNQRLLAKMLTQSYRYYQDDTDTVRGNPMCLFEDEEFRRLNADVATGTTWPSCGNAPISAPVVVGGTTDLVHRLTEWIAADPDAAQFLHGATDPWGTHLNTKFLPSVYGGYPVDSFQALDYTGENSHKQYEWNPVLGGLGQVLRMTLQSQLSCQLPYVDSTGQHRKCYRMINGQRSLFAVMDSGDAQAMSLPEAELPNPAGGFTTPTIGSMQAAVHDMPLDEATGTQQLPYDDPDSAYAKDPKAYPLTMVQYAMLPTEGLGQAKSEAVSGFVRTVTDPDRGQVYGRGAGQLAVGYAGLDKVQTAQAKAAVDHVAAQDGAKPGKAAGTGNGTDGGTGSGGGSGGGSTGGGSTGGTGTGTGGGYGDSGGSTGGLGADTGGSATAGGATAQSAAVSGKPGAGASPGLAAAPVGQAAADRAGAARLLLPVVLATGAVLLVGGPAALFLGGTAAGANLRRGTGRLWSRLIRRG</sequence>
<name>A0A3N4RTQ1_9ACTN</name>
<evidence type="ECO:0000256" key="2">
    <source>
        <dbReference type="SAM" id="Phobius"/>
    </source>
</evidence>
<feature type="compositionally biased region" description="Gly residues" evidence="1">
    <location>
        <begin position="713"/>
        <end position="764"/>
    </location>
</feature>
<evidence type="ECO:0000313" key="4">
    <source>
        <dbReference type="Proteomes" id="UP000266906"/>
    </source>
</evidence>
<comment type="caution">
    <text evidence="3">The sequence shown here is derived from an EMBL/GenBank/DDBJ whole genome shotgun (WGS) entry which is preliminary data.</text>
</comment>
<gene>
    <name evidence="3" type="ORF">EDD38_4595</name>
</gene>
<feature type="transmembrane region" description="Helical" evidence="2">
    <location>
        <begin position="810"/>
        <end position="833"/>
    </location>
</feature>
<reference evidence="3 4" key="1">
    <citation type="submission" date="2018-11" db="EMBL/GenBank/DDBJ databases">
        <title>Sequencing the genomes of 1000 actinobacteria strains.</title>
        <authorList>
            <person name="Klenk H.-P."/>
        </authorList>
    </citation>
    <scope>NUCLEOTIDE SEQUENCE [LARGE SCALE GENOMIC DNA]</scope>
    <source>
        <strain evidence="3 4">DSM 44781</strain>
    </source>
</reference>
<dbReference type="AlphaFoldDB" id="A0A3N4RTQ1"/>
<keyword evidence="2" id="KW-1133">Transmembrane helix</keyword>
<accession>A0A3N4RTQ1</accession>
<keyword evidence="2" id="KW-0472">Membrane</keyword>
<feature type="compositionally biased region" description="Low complexity" evidence="1">
    <location>
        <begin position="703"/>
        <end position="712"/>
    </location>
</feature>
<dbReference type="EMBL" id="RKQG01000001">
    <property type="protein sequence ID" value="RPE36226.1"/>
    <property type="molecule type" value="Genomic_DNA"/>
</dbReference>
<dbReference type="Proteomes" id="UP000266906">
    <property type="component" value="Unassembled WGS sequence"/>
</dbReference>
<feature type="region of interest" description="Disordered" evidence="1">
    <location>
        <begin position="703"/>
        <end position="772"/>
    </location>
</feature>
<evidence type="ECO:0000313" key="3">
    <source>
        <dbReference type="EMBL" id="RPE36226.1"/>
    </source>
</evidence>
<keyword evidence="4" id="KW-1185">Reference proteome</keyword>
<dbReference type="SUPFAM" id="SSF53850">
    <property type="entry name" value="Periplasmic binding protein-like II"/>
    <property type="match status" value="1"/>
</dbReference>
<proteinExistence type="predicted"/>
<keyword evidence="2" id="KW-0812">Transmembrane</keyword>
<protein>
    <submittedName>
        <fullName evidence="3">Uncharacterized protein</fullName>
    </submittedName>
</protein>
<organism evidence="3 4">
    <name type="scientific">Kitasatospora cineracea</name>
    <dbReference type="NCBI Taxonomy" id="88074"/>
    <lineage>
        <taxon>Bacteria</taxon>
        <taxon>Bacillati</taxon>
        <taxon>Actinomycetota</taxon>
        <taxon>Actinomycetes</taxon>
        <taxon>Kitasatosporales</taxon>
        <taxon>Streptomycetaceae</taxon>
        <taxon>Kitasatospora</taxon>
    </lineage>
</organism>